<evidence type="ECO:0000313" key="2">
    <source>
        <dbReference type="Proteomes" id="UP000033580"/>
    </source>
</evidence>
<dbReference type="Proteomes" id="UP000033580">
    <property type="component" value="Unassembled WGS sequence"/>
</dbReference>
<name>A0A0F3RNW1_ORITS</name>
<dbReference type="PATRIC" id="fig|1441384.3.peg.262"/>
<sequence>MAQNLRNFASNNCKIANNNSSNNTTVFYRFIGNFVPAEWKDLIGDNAKALSKTSKQLLSFIVYRLHIYYNKDIDELQESYYFFEKELNLRYRRVRQCLVELRNAGFIKVENRTIIKGNLKVRNVLCVKLLKNFQRFTEKEKKKKKLSFCNKKIFTSICKNLQVNLQKIAATYIDIIIIKK</sequence>
<reference evidence="1 2" key="1">
    <citation type="submission" date="2015-01" db="EMBL/GenBank/DDBJ databases">
        <title>Genome Sequencing of Rickettsiales.</title>
        <authorList>
            <person name="Daugherty S.C."/>
            <person name="Su Q."/>
            <person name="Abolude K."/>
            <person name="Beier-Sexton M."/>
            <person name="Carlyon J.A."/>
            <person name="Carter R."/>
            <person name="Day N.P."/>
            <person name="Dumler S.J."/>
            <person name="Dyachenko V."/>
            <person name="Godinez A."/>
            <person name="Kurtti T.J."/>
            <person name="Lichay M."/>
            <person name="Mullins K.E."/>
            <person name="Ott S."/>
            <person name="Pappas-Brown V."/>
            <person name="Paris D.H."/>
            <person name="Patel P."/>
            <person name="Richards A.L."/>
            <person name="Sadzewicz L."/>
            <person name="Sears K."/>
            <person name="Seidman D."/>
            <person name="Sengamalay N."/>
            <person name="Stenos J."/>
            <person name="Tallon L.J."/>
            <person name="Vincent G."/>
            <person name="Fraser C.M."/>
            <person name="Munderloh U."/>
            <person name="Dunning-Hotopp J.C."/>
        </authorList>
    </citation>
    <scope>NUCLEOTIDE SEQUENCE [LARGE SCALE GENOMIC DNA]</scope>
    <source>
        <strain evidence="1 2">UT144</strain>
    </source>
</reference>
<dbReference type="AlphaFoldDB" id="A0A0F3RNW1"/>
<comment type="caution">
    <text evidence="1">The sequence shown here is derived from an EMBL/GenBank/DDBJ whole genome shotgun (WGS) entry which is preliminary data.</text>
</comment>
<dbReference type="EMBL" id="LAOR01000012">
    <property type="protein sequence ID" value="KJW07626.1"/>
    <property type="molecule type" value="Genomic_DNA"/>
</dbReference>
<protein>
    <submittedName>
        <fullName evidence="1">Uncharacterized protein</fullName>
    </submittedName>
</protein>
<organism evidence="1 2">
    <name type="scientific">Orientia tsutsugamushi str. UT144</name>
    <dbReference type="NCBI Taxonomy" id="1441384"/>
    <lineage>
        <taxon>Bacteria</taxon>
        <taxon>Pseudomonadati</taxon>
        <taxon>Pseudomonadota</taxon>
        <taxon>Alphaproteobacteria</taxon>
        <taxon>Rickettsiales</taxon>
        <taxon>Rickettsiaceae</taxon>
        <taxon>Rickettsieae</taxon>
        <taxon>Orientia</taxon>
    </lineage>
</organism>
<evidence type="ECO:0000313" key="1">
    <source>
        <dbReference type="EMBL" id="KJW07626.1"/>
    </source>
</evidence>
<accession>A0A0F3RNW1</accession>
<proteinExistence type="predicted"/>
<gene>
    <name evidence="1" type="ORF">OTUT144_0304</name>
</gene>